<reference evidence="1 2" key="1">
    <citation type="journal article" date="2023" name="Commun. Biol.">
        <title>Reorganization of the ancestral sex-determining regions during the evolution of trioecy in Pleodorina starrii.</title>
        <authorList>
            <person name="Takahashi K."/>
            <person name="Suzuki S."/>
            <person name="Kawai-Toyooka H."/>
            <person name="Yamamoto K."/>
            <person name="Hamaji T."/>
            <person name="Ootsuki R."/>
            <person name="Yamaguchi H."/>
            <person name="Kawachi M."/>
            <person name="Higashiyama T."/>
            <person name="Nozaki H."/>
        </authorList>
    </citation>
    <scope>NUCLEOTIDE SEQUENCE [LARGE SCALE GENOMIC DNA]</scope>
    <source>
        <strain evidence="1 2">NIES-4479</strain>
    </source>
</reference>
<evidence type="ECO:0000313" key="1">
    <source>
        <dbReference type="EMBL" id="GLC47627.1"/>
    </source>
</evidence>
<protein>
    <submittedName>
        <fullName evidence="1">Uncharacterized protein</fullName>
    </submittedName>
</protein>
<evidence type="ECO:0000313" key="2">
    <source>
        <dbReference type="Proteomes" id="UP001165080"/>
    </source>
</evidence>
<dbReference type="EMBL" id="BRXU01000001">
    <property type="protein sequence ID" value="GLC47627.1"/>
    <property type="molecule type" value="Genomic_DNA"/>
</dbReference>
<dbReference type="AlphaFoldDB" id="A0A9W6B823"/>
<comment type="caution">
    <text evidence="1">The sequence shown here is derived from an EMBL/GenBank/DDBJ whole genome shotgun (WGS) entry which is preliminary data.</text>
</comment>
<accession>A0A9W6B823</accession>
<keyword evidence="2" id="KW-1185">Reference proteome</keyword>
<dbReference type="Proteomes" id="UP001165080">
    <property type="component" value="Unassembled WGS sequence"/>
</dbReference>
<sequence length="107" mass="11634">MGLSGVGAVWDSSGFLVWTDGRWFRCAGGDDVFVSFGESALLLAGGGGLEGRNALEGCYRSWLAIKLCLTPDWLGGQVAGWAEGCRNTQEQQQQQQRCGTFRRWVAD</sequence>
<gene>
    <name evidence="1" type="primary">PLEST010194</name>
    <name evidence="1" type="ORF">PLESTB_000008600</name>
</gene>
<organism evidence="1 2">
    <name type="scientific">Pleodorina starrii</name>
    <dbReference type="NCBI Taxonomy" id="330485"/>
    <lineage>
        <taxon>Eukaryota</taxon>
        <taxon>Viridiplantae</taxon>
        <taxon>Chlorophyta</taxon>
        <taxon>core chlorophytes</taxon>
        <taxon>Chlorophyceae</taxon>
        <taxon>CS clade</taxon>
        <taxon>Chlamydomonadales</taxon>
        <taxon>Volvocaceae</taxon>
        <taxon>Pleodorina</taxon>
    </lineage>
</organism>
<name>A0A9W6B823_9CHLO</name>
<proteinExistence type="predicted"/>